<protein>
    <submittedName>
        <fullName evidence="1">Unnamed protein product</fullName>
    </submittedName>
</protein>
<accession>A0A9W6Z1K7</accession>
<dbReference type="Proteomes" id="UP001165063">
    <property type="component" value="Unassembled WGS sequence"/>
</dbReference>
<evidence type="ECO:0000313" key="2">
    <source>
        <dbReference type="Proteomes" id="UP001165063"/>
    </source>
</evidence>
<proteinExistence type="predicted"/>
<dbReference type="AlphaFoldDB" id="A0A9W6Z1K7"/>
<dbReference type="SUPFAM" id="SSF52058">
    <property type="entry name" value="L domain-like"/>
    <property type="match status" value="1"/>
</dbReference>
<dbReference type="EMBL" id="BSXU01004062">
    <property type="protein sequence ID" value="GMG40674.1"/>
    <property type="molecule type" value="Genomic_DNA"/>
</dbReference>
<sequence>MAFSISISNLNETGIKLASSLLPEIQRIILKFMIEDFLCFIDGIEKRGEIDIFDMYYIDIRYDVTDRCVADLRDLLFSDHTTIKCSNNIQAQILSMTGYDDLLDDIICMALEELDLTLKLEGSSYRTPFIDEFINFVTSRSVQLKNVEVLAVYDFTVKEFTNPNRMKLLEFHPDRVSFDYVTIKQQIPSNYLALKFVDFLSCSASLLSQLLDSGLLNKLTSLTKISVKLYFMEEFSNVEEVMEHLQLSAPSVKHLYLDSTNDGMDEELCVDLLVQADTFIRKHKNLNIQFDITFLFLPINFYWRFDSKTEISLPLHTTYPMHPEDVDKIEQWLSVPGTAALRARDPFQLLMRFPTDTEMILFTRAINSTLSVLVIDNFSAEYEIVLDGFSSLKKLEISYSVLKKFPSLPESLRELTIKYVNDLSMSDMNYGILFPTRLCTLMLHGNICCFGLPKILNIEKLICLKDVSVNISPFHSNGICGEELYDLEDYVIRNFLRLTNTCTIDQLQQFVSQLPSDLEILKINIYGCIRPSLDNYSACCPDKLSFKRFTNLNYLECNCFSNDNLFNVSIFPAVEHLSFISHPVLTGCFAQGIKSLEVNLGSYRESVSHFLSHFISKLTSLVSLSINIDIKTSADIRGIASSSQLCFFRIIFCEQYCWRFEPAYPNEYSSPNEDIGMGA</sequence>
<comment type="caution">
    <text evidence="1">The sequence shown here is derived from an EMBL/GenBank/DDBJ whole genome shotgun (WGS) entry which is preliminary data.</text>
</comment>
<gene>
    <name evidence="1" type="ORF">Amon01_000639700</name>
</gene>
<keyword evidence="2" id="KW-1185">Reference proteome</keyword>
<reference evidence="1" key="1">
    <citation type="submission" date="2023-04" db="EMBL/GenBank/DDBJ databases">
        <title>Ambrosiozyma monospora NBRC 1965.</title>
        <authorList>
            <person name="Ichikawa N."/>
            <person name="Sato H."/>
            <person name="Tonouchi N."/>
        </authorList>
    </citation>
    <scope>NUCLEOTIDE SEQUENCE</scope>
    <source>
        <strain evidence="1">NBRC 1965</strain>
    </source>
</reference>
<name>A0A9W6Z1K7_AMBMO</name>
<evidence type="ECO:0000313" key="1">
    <source>
        <dbReference type="EMBL" id="GMG40674.1"/>
    </source>
</evidence>
<organism evidence="1 2">
    <name type="scientific">Ambrosiozyma monospora</name>
    <name type="common">Yeast</name>
    <name type="synonym">Endomycopsis monosporus</name>
    <dbReference type="NCBI Taxonomy" id="43982"/>
    <lineage>
        <taxon>Eukaryota</taxon>
        <taxon>Fungi</taxon>
        <taxon>Dikarya</taxon>
        <taxon>Ascomycota</taxon>
        <taxon>Saccharomycotina</taxon>
        <taxon>Pichiomycetes</taxon>
        <taxon>Pichiales</taxon>
        <taxon>Pichiaceae</taxon>
        <taxon>Ambrosiozyma</taxon>
    </lineage>
</organism>